<dbReference type="PATRIC" id="fig|1638788.3.peg.3894"/>
<accession>A0A0K1S3U4</accession>
<protein>
    <submittedName>
        <fullName evidence="1">Peptide deformylase</fullName>
    </submittedName>
</protein>
<evidence type="ECO:0000313" key="1">
    <source>
        <dbReference type="EMBL" id="AKV68822.1"/>
    </source>
</evidence>
<keyword evidence="2" id="KW-1185">Reference proteome</keyword>
<dbReference type="Proteomes" id="UP000068167">
    <property type="component" value="Chromosome"/>
</dbReference>
<reference evidence="1 2" key="1">
    <citation type="journal article" date="2016" name="Stand. Genomic Sci.">
        <title>Complete genome sequence and genomic characterization of Microcystis panniformis FACHB 1757 by third-generation sequencing.</title>
        <authorList>
            <person name="Zhang J.Y."/>
            <person name="Guan R."/>
            <person name="Zhang H.J."/>
            <person name="Li H."/>
            <person name="Xiao P."/>
            <person name="Yu G.L."/>
            <person name="Du L."/>
            <person name="Cao D.M."/>
            <person name="Zhu B.C."/>
            <person name="Li R.H."/>
            <person name="Lu Z.H."/>
        </authorList>
    </citation>
    <scope>NUCLEOTIDE SEQUENCE [LARGE SCALE GENOMIC DNA]</scope>
    <source>
        <strain evidence="1 2">FACHB-1757</strain>
    </source>
</reference>
<gene>
    <name evidence="1" type="ORF">VL20_3856</name>
</gene>
<dbReference type="KEGG" id="mpk:VL20_3856"/>
<proteinExistence type="predicted"/>
<sequence length="39" mass="4607">MRRGCQLEGILFLDRLASPADLYSEEEYQKISNIAEYKR</sequence>
<dbReference type="EMBL" id="CP011339">
    <property type="protein sequence ID" value="AKV68822.1"/>
    <property type="molecule type" value="Genomic_DNA"/>
</dbReference>
<evidence type="ECO:0000313" key="2">
    <source>
        <dbReference type="Proteomes" id="UP000068167"/>
    </source>
</evidence>
<dbReference type="AlphaFoldDB" id="A0A0K1S3U4"/>
<name>A0A0K1S3U4_9CHRO</name>
<organism evidence="1 2">
    <name type="scientific">Microcystis panniformis FACHB-1757</name>
    <dbReference type="NCBI Taxonomy" id="1638788"/>
    <lineage>
        <taxon>Bacteria</taxon>
        <taxon>Bacillati</taxon>
        <taxon>Cyanobacteriota</taxon>
        <taxon>Cyanophyceae</taxon>
        <taxon>Oscillatoriophycideae</taxon>
        <taxon>Chroococcales</taxon>
        <taxon>Microcystaceae</taxon>
        <taxon>Microcystis</taxon>
    </lineage>
</organism>